<dbReference type="Proteomes" id="UP000183316">
    <property type="component" value="Chromosome"/>
</dbReference>
<dbReference type="CDD" id="cd11614">
    <property type="entry name" value="SAF_CpaB_FlgA_like"/>
    <property type="match status" value="1"/>
</dbReference>
<evidence type="ECO:0000256" key="5">
    <source>
        <dbReference type="ARBA" id="ARBA00022764"/>
    </source>
</evidence>
<evidence type="ECO:0000313" key="9">
    <source>
        <dbReference type="EMBL" id="ANK05569.1"/>
    </source>
</evidence>
<dbReference type="PANTHER" id="PTHR36307">
    <property type="entry name" value="FLAGELLA BASAL BODY P-RING FORMATION PROTEIN FLGA"/>
    <property type="match status" value="1"/>
</dbReference>
<evidence type="ECO:0000256" key="1">
    <source>
        <dbReference type="ARBA" id="ARBA00004418"/>
    </source>
</evidence>
<reference evidence="9 10" key="1">
    <citation type="submission" date="2016-03" db="EMBL/GenBank/DDBJ databases">
        <title>Genome Sequence and Comparative Pathogenic Determinants of Uropathogenic Escherichia coli O25b:H4, a Clinical Isolate from Saudi Arabia.</title>
        <authorList>
            <person name="Alyamani E.A.J."/>
            <person name="Khiyami M.A."/>
            <person name="Booq R.Y."/>
            <person name="Bahwerth F.S."/>
            <person name="Vaisvil B."/>
            <person name="Schmitt D.P."/>
            <person name="Kapatral V."/>
        </authorList>
    </citation>
    <scope>NUCLEOTIDE SEQUENCE [LARGE SCALE GENOMIC DNA]</scope>
    <source>
        <strain evidence="9 10">O25b:H4</strain>
    </source>
</reference>
<comment type="function">
    <text evidence="6">Involved in the assembly process of the P-ring formation. It may associate with FlgF on the rod constituting a structure essential for the P-ring assembly or may act as a modulator protein for the P-ring assembly.</text>
</comment>
<dbReference type="InterPro" id="IPR017585">
    <property type="entry name" value="SAF_FlgA"/>
</dbReference>
<protein>
    <recommendedName>
        <fullName evidence="3">Flagella basal body P-ring formation protein FlgA</fullName>
    </recommendedName>
</protein>
<dbReference type="Gene3D" id="2.30.30.760">
    <property type="match status" value="1"/>
</dbReference>
<dbReference type="PATRIC" id="fig|941280.3.peg.4280"/>
<evidence type="ECO:0000313" key="10">
    <source>
        <dbReference type="Proteomes" id="UP000183316"/>
    </source>
</evidence>
<keyword evidence="4 7" id="KW-0732">Signal</keyword>
<evidence type="ECO:0000256" key="4">
    <source>
        <dbReference type="ARBA" id="ARBA00022729"/>
    </source>
</evidence>
<dbReference type="EMBL" id="CP015085">
    <property type="protein sequence ID" value="ANK05569.1"/>
    <property type="molecule type" value="Genomic_DNA"/>
</dbReference>
<evidence type="ECO:0000256" key="7">
    <source>
        <dbReference type="SAM" id="SignalP"/>
    </source>
</evidence>
<proteinExistence type="inferred from homology"/>
<dbReference type="InterPro" id="IPR039246">
    <property type="entry name" value="Flagellar_FlgA"/>
</dbReference>
<feature type="chain" id="PRO_5008251507" description="Flagella basal body P-ring formation protein FlgA" evidence="7">
    <location>
        <begin position="30"/>
        <end position="252"/>
    </location>
</feature>
<feature type="domain" description="SAF" evidence="8">
    <location>
        <begin position="125"/>
        <end position="187"/>
    </location>
</feature>
<dbReference type="InterPro" id="IPR013974">
    <property type="entry name" value="SAF"/>
</dbReference>
<keyword evidence="9" id="KW-0969">Cilium</keyword>
<dbReference type="NCBIfam" id="TIGR03170">
    <property type="entry name" value="flgA_cterm"/>
    <property type="match status" value="1"/>
</dbReference>
<dbReference type="GO" id="GO:0042597">
    <property type="term" value="C:periplasmic space"/>
    <property type="evidence" value="ECO:0007669"/>
    <property type="project" value="UniProtKB-SubCell"/>
</dbReference>
<evidence type="ECO:0000256" key="2">
    <source>
        <dbReference type="ARBA" id="ARBA00010474"/>
    </source>
</evidence>
<evidence type="ECO:0000256" key="3">
    <source>
        <dbReference type="ARBA" id="ARBA00014754"/>
    </source>
</evidence>
<keyword evidence="5" id="KW-0574">Periplasm</keyword>
<gene>
    <name evidence="9" type="ORF">WLH_04308</name>
</gene>
<evidence type="ECO:0000259" key="8">
    <source>
        <dbReference type="SMART" id="SM00858"/>
    </source>
</evidence>
<name>A0A192CJ78_ECO25</name>
<dbReference type="SMART" id="SM00858">
    <property type="entry name" value="SAF"/>
    <property type="match status" value="1"/>
</dbReference>
<keyword evidence="9" id="KW-0282">Flagellum</keyword>
<keyword evidence="9" id="KW-0966">Cell projection</keyword>
<dbReference type="Gene3D" id="3.90.1210.10">
    <property type="entry name" value="Antifreeze-like/N-acetylneuraminic acid synthase C-terminal domain"/>
    <property type="match status" value="1"/>
</dbReference>
<sequence>MTEEKGFMSFQFCRRKFYFLLALALPGYAAVHPVQHSAREQVNAQVLNAASQKIESLAQQRRWHDYRYTFKVYIPSQIATAAPCTKTPGVTLTSPGDIALNRMNFTVSCPQSWQMNVAVRPDVLVPVVMAKSLVARDTPLTANDVELKPYNVSAQRREVLMEPNDAIGFSSKHALQPGRPITKEELISPVLVERDQPVMIVYQSAGITASMPGVALKNGRKGETVKVRNASSQRVISAMVAESGVVTTVSAE</sequence>
<accession>A0A192CJ78</accession>
<feature type="signal peptide" evidence="7">
    <location>
        <begin position="1"/>
        <end position="29"/>
    </location>
</feature>
<comment type="subcellular location">
    <subcellularLocation>
        <location evidence="1">Periplasm</location>
    </subcellularLocation>
</comment>
<organism evidence="9 10">
    <name type="scientific">Escherichia coli O25b:H4</name>
    <dbReference type="NCBI Taxonomy" id="941280"/>
    <lineage>
        <taxon>Bacteria</taxon>
        <taxon>Pseudomonadati</taxon>
        <taxon>Pseudomonadota</taxon>
        <taxon>Gammaproteobacteria</taxon>
        <taxon>Enterobacterales</taxon>
        <taxon>Enterobacteriaceae</taxon>
        <taxon>Escherichia</taxon>
    </lineage>
</organism>
<comment type="similarity">
    <text evidence="2">Belongs to the FlgA family.</text>
</comment>
<dbReference type="AlphaFoldDB" id="A0A192CJ78"/>
<evidence type="ECO:0000256" key="6">
    <source>
        <dbReference type="ARBA" id="ARBA00025643"/>
    </source>
</evidence>
<dbReference type="GO" id="GO:0044780">
    <property type="term" value="P:bacterial-type flagellum assembly"/>
    <property type="evidence" value="ECO:0007669"/>
    <property type="project" value="InterPro"/>
</dbReference>
<dbReference type="Pfam" id="PF13144">
    <property type="entry name" value="ChapFlgA"/>
    <property type="match status" value="1"/>
</dbReference>
<dbReference type="PANTHER" id="PTHR36307:SF1">
    <property type="entry name" value="FLAGELLA BASAL BODY P-RING FORMATION PROTEIN FLGA"/>
    <property type="match status" value="1"/>
</dbReference>